<dbReference type="GeneID" id="28738850"/>
<feature type="compositionally biased region" description="Basic and acidic residues" evidence="1">
    <location>
        <begin position="1"/>
        <end position="12"/>
    </location>
</feature>
<feature type="region of interest" description="Disordered" evidence="1">
    <location>
        <begin position="296"/>
        <end position="376"/>
    </location>
</feature>
<evidence type="ECO:0000256" key="1">
    <source>
        <dbReference type="SAM" id="MobiDB-lite"/>
    </source>
</evidence>
<comment type="caution">
    <text evidence="2">The sequence shown here is derived from an EMBL/GenBank/DDBJ whole genome shotgun (WGS) entry which is preliminary data.</text>
</comment>
<proteinExistence type="predicted"/>
<feature type="compositionally biased region" description="Low complexity" evidence="1">
    <location>
        <begin position="136"/>
        <end position="172"/>
    </location>
</feature>
<keyword evidence="3" id="KW-1185">Reference proteome</keyword>
<protein>
    <submittedName>
        <fullName evidence="2">Uncharacterized protein</fullName>
    </submittedName>
</protein>
<dbReference type="VEuPathDB" id="FungiDB:AB675_6663"/>
<gene>
    <name evidence="2" type="ORF">AB675_6663</name>
</gene>
<organism evidence="2 3">
    <name type="scientific">Cyphellophora attinorum</name>
    <dbReference type="NCBI Taxonomy" id="1664694"/>
    <lineage>
        <taxon>Eukaryota</taxon>
        <taxon>Fungi</taxon>
        <taxon>Dikarya</taxon>
        <taxon>Ascomycota</taxon>
        <taxon>Pezizomycotina</taxon>
        <taxon>Eurotiomycetes</taxon>
        <taxon>Chaetothyriomycetidae</taxon>
        <taxon>Chaetothyriales</taxon>
        <taxon>Cyphellophoraceae</taxon>
        <taxon>Cyphellophora</taxon>
    </lineage>
</organism>
<name>A0A0N0NPV6_9EURO</name>
<evidence type="ECO:0000313" key="2">
    <source>
        <dbReference type="EMBL" id="KPI43201.1"/>
    </source>
</evidence>
<evidence type="ECO:0000313" key="3">
    <source>
        <dbReference type="Proteomes" id="UP000038010"/>
    </source>
</evidence>
<dbReference type="AlphaFoldDB" id="A0A0N0NPV6"/>
<dbReference type="Proteomes" id="UP000038010">
    <property type="component" value="Unassembled WGS sequence"/>
</dbReference>
<dbReference type="EMBL" id="LFJN01000005">
    <property type="protein sequence ID" value="KPI43201.1"/>
    <property type="molecule type" value="Genomic_DNA"/>
</dbReference>
<feature type="region of interest" description="Disordered" evidence="1">
    <location>
        <begin position="1"/>
        <end position="281"/>
    </location>
</feature>
<sequence length="470" mass="49096">MTAESLKRKRDDDSDASEDIMPARKVPVLEAVKNKVGTSSALAPDEGDVPSANSDRPKAVARSRRTLAEPNMPVPIKLPASMATGASTKRKRDTDGADGPIDPLPTKKLRPSAESTASRTPFVIASIQQLPPPSPSSASSRTSRSSLSPSSATEPPSPVSSTTSLSSEVQLSPEPGRPVSFSPSTTGGVLAKPIPAISTPAITDSPAKGALPVAEASASGQRDKKALSSTKPFVANGRGVDSQLNPDSPAQAHSRPLSETSDLDLIGGPIANSSSTAHLSSAQLAADALAVMTTWSSTDGPREASDGKCNGTSARGGKSGKVTTTSKCTPAKITATAPAPSGIPVSGGDDGSDPPKPPQTPKRTTPEDKADITLDNAKDFDKKGAFVVQYYADPMTFEEHNEYQNAAIELKKRGNVTLYQSNKAWIPGEIRTRGLDPDMSPKRRQHVLKLYHLSESDLMVRPRGVVVSST</sequence>
<reference evidence="2 3" key="1">
    <citation type="submission" date="2015-06" db="EMBL/GenBank/DDBJ databases">
        <title>Draft genome of the ant-associated black yeast Phialophora attae CBS 131958.</title>
        <authorList>
            <person name="Moreno L.F."/>
            <person name="Stielow B.J."/>
            <person name="de Hoog S."/>
            <person name="Vicente V.A."/>
            <person name="Weiss V.A."/>
            <person name="de Vries M."/>
            <person name="Cruz L.M."/>
            <person name="Souza E.M."/>
        </authorList>
    </citation>
    <scope>NUCLEOTIDE SEQUENCE [LARGE SCALE GENOMIC DNA]</scope>
    <source>
        <strain evidence="2 3">CBS 131958</strain>
    </source>
</reference>
<dbReference type="RefSeq" id="XP_018003164.1">
    <property type="nucleotide sequence ID" value="XM_018146970.1"/>
</dbReference>
<feature type="compositionally biased region" description="Basic and acidic residues" evidence="1">
    <location>
        <begin position="364"/>
        <end position="376"/>
    </location>
</feature>
<accession>A0A0N0NPV6</accession>
<feature type="compositionally biased region" description="Low complexity" evidence="1">
    <location>
        <begin position="329"/>
        <end position="347"/>
    </location>
</feature>